<gene>
    <name evidence="5" type="ORF">GGR13_000866</name>
</gene>
<evidence type="ECO:0000256" key="2">
    <source>
        <dbReference type="ARBA" id="ARBA00023002"/>
    </source>
</evidence>
<dbReference type="AlphaFoldDB" id="A0A7W9CGR5"/>
<dbReference type="InterPro" id="IPR036291">
    <property type="entry name" value="NAD(P)-bd_dom_sf"/>
</dbReference>
<proteinExistence type="inferred from homology"/>
<dbReference type="InterPro" id="IPR000683">
    <property type="entry name" value="Gfo/Idh/MocA-like_OxRdtase_N"/>
</dbReference>
<dbReference type="InterPro" id="IPR051317">
    <property type="entry name" value="Gfo/Idh/MocA_oxidoreduct"/>
</dbReference>
<dbReference type="InterPro" id="IPR004104">
    <property type="entry name" value="Gfo/Idh/MocA-like_OxRdtase_C"/>
</dbReference>
<evidence type="ECO:0000313" key="6">
    <source>
        <dbReference type="Proteomes" id="UP000545037"/>
    </source>
</evidence>
<reference evidence="5 6" key="1">
    <citation type="submission" date="2020-08" db="EMBL/GenBank/DDBJ databases">
        <title>Genomic Encyclopedia of Type Strains, Phase IV (KMG-IV): sequencing the most valuable type-strain genomes for metagenomic binning, comparative biology and taxonomic classification.</title>
        <authorList>
            <person name="Goeker M."/>
        </authorList>
    </citation>
    <scope>NUCLEOTIDE SEQUENCE [LARGE SCALE GENOMIC DNA]</scope>
    <source>
        <strain evidence="5 6">DSM 4737</strain>
    </source>
</reference>
<sequence length="345" mass="37534">MAQQTPINVGLIGFGYAGRTFHAPLIAATEGLRLHSIVSSQPEAVGRAWPGARVIADIERLFGDGGVDLVVIATPNDLHAPLARRALQAGRHVVVDKPFTLTVAEGRDLAALARSADRLLSVFHNRRWDADFIAVRALVEAGTLGTIGRMESRFDRFRPERRDRWRERDTPGAGLWYDLGPHLIDQALVLFGRPLAITADIQTQRAGVGADDYAHAVLRYARRRVVLHADMLSAVQPFRFALHGDQGSFLITGLDPQEDALKAGEMPGGEGWGVDPTPGTLTRADGNAALQPGPPGDYLAYYRAIERAIRGLGPNPVPPDQAVAVMEVLEAGFRSSRLRMEIRLS</sequence>
<evidence type="ECO:0000259" key="3">
    <source>
        <dbReference type="Pfam" id="PF01408"/>
    </source>
</evidence>
<dbReference type="PANTHER" id="PTHR43708">
    <property type="entry name" value="CONSERVED EXPRESSED OXIDOREDUCTASE (EUROFUNG)"/>
    <property type="match status" value="1"/>
</dbReference>
<dbReference type="Gene3D" id="3.40.50.720">
    <property type="entry name" value="NAD(P)-binding Rossmann-like Domain"/>
    <property type="match status" value="1"/>
</dbReference>
<dbReference type="Pfam" id="PF01408">
    <property type="entry name" value="GFO_IDH_MocA"/>
    <property type="match status" value="1"/>
</dbReference>
<dbReference type="SUPFAM" id="SSF55347">
    <property type="entry name" value="Glyceraldehyde-3-phosphate dehydrogenase-like, C-terminal domain"/>
    <property type="match status" value="1"/>
</dbReference>
<dbReference type="GO" id="GO:0016491">
    <property type="term" value="F:oxidoreductase activity"/>
    <property type="evidence" value="ECO:0007669"/>
    <property type="project" value="UniProtKB-KW"/>
</dbReference>
<dbReference type="PANTHER" id="PTHR43708:SF5">
    <property type="entry name" value="CONSERVED EXPRESSED OXIDOREDUCTASE (EUROFUNG)-RELATED"/>
    <property type="match status" value="1"/>
</dbReference>
<dbReference type="EMBL" id="JACHOR010000001">
    <property type="protein sequence ID" value="MBB5745294.1"/>
    <property type="molecule type" value="Genomic_DNA"/>
</dbReference>
<dbReference type="Gene3D" id="3.30.360.10">
    <property type="entry name" value="Dihydrodipicolinate Reductase, domain 2"/>
    <property type="match status" value="1"/>
</dbReference>
<feature type="domain" description="Gfo/Idh/MocA-like oxidoreductase C-terminal" evidence="4">
    <location>
        <begin position="136"/>
        <end position="340"/>
    </location>
</feature>
<dbReference type="RefSeq" id="WP_183212190.1">
    <property type="nucleotide sequence ID" value="NZ_JACHOR010000001.1"/>
</dbReference>
<evidence type="ECO:0000259" key="4">
    <source>
        <dbReference type="Pfam" id="PF02894"/>
    </source>
</evidence>
<dbReference type="NCBIfam" id="NF008607">
    <property type="entry name" value="PRK11579.1"/>
    <property type="match status" value="1"/>
</dbReference>
<protein>
    <submittedName>
        <fullName evidence="5">Putative dehydrogenase</fullName>
    </submittedName>
</protein>
<keyword evidence="2" id="KW-0560">Oxidoreductase</keyword>
<evidence type="ECO:0000256" key="1">
    <source>
        <dbReference type="ARBA" id="ARBA00010928"/>
    </source>
</evidence>
<keyword evidence="6" id="KW-1185">Reference proteome</keyword>
<comment type="similarity">
    <text evidence="1">Belongs to the Gfo/Idh/MocA family.</text>
</comment>
<evidence type="ECO:0000313" key="5">
    <source>
        <dbReference type="EMBL" id="MBB5745294.1"/>
    </source>
</evidence>
<name>A0A7W9CGR5_9CAUL</name>
<dbReference type="Proteomes" id="UP000545037">
    <property type="component" value="Unassembled WGS sequence"/>
</dbReference>
<dbReference type="SUPFAM" id="SSF51735">
    <property type="entry name" value="NAD(P)-binding Rossmann-fold domains"/>
    <property type="match status" value="1"/>
</dbReference>
<dbReference type="GO" id="GO:0000166">
    <property type="term" value="F:nucleotide binding"/>
    <property type="evidence" value="ECO:0007669"/>
    <property type="project" value="InterPro"/>
</dbReference>
<organism evidence="5 6">
    <name type="scientific">Brevundimonas variabilis</name>
    <dbReference type="NCBI Taxonomy" id="74312"/>
    <lineage>
        <taxon>Bacteria</taxon>
        <taxon>Pseudomonadati</taxon>
        <taxon>Pseudomonadota</taxon>
        <taxon>Alphaproteobacteria</taxon>
        <taxon>Caulobacterales</taxon>
        <taxon>Caulobacteraceae</taxon>
        <taxon>Brevundimonas</taxon>
    </lineage>
</organism>
<feature type="domain" description="Gfo/Idh/MocA-like oxidoreductase N-terminal" evidence="3">
    <location>
        <begin position="7"/>
        <end position="124"/>
    </location>
</feature>
<comment type="caution">
    <text evidence="5">The sequence shown here is derived from an EMBL/GenBank/DDBJ whole genome shotgun (WGS) entry which is preliminary data.</text>
</comment>
<accession>A0A7W9CGR5</accession>
<dbReference type="Pfam" id="PF02894">
    <property type="entry name" value="GFO_IDH_MocA_C"/>
    <property type="match status" value="1"/>
</dbReference>